<dbReference type="EMBL" id="JAKUCV010000730">
    <property type="protein sequence ID" value="KAJ4848995.1"/>
    <property type="molecule type" value="Genomic_DNA"/>
</dbReference>
<feature type="transmembrane region" description="Helical" evidence="11">
    <location>
        <begin position="169"/>
        <end position="189"/>
    </location>
</feature>
<reference evidence="12" key="1">
    <citation type="submission" date="2022-02" db="EMBL/GenBank/DDBJ databases">
        <authorList>
            <person name="Henning P.M."/>
            <person name="McCubbin A.G."/>
            <person name="Shore J.S."/>
        </authorList>
    </citation>
    <scope>NUCLEOTIDE SEQUENCE</scope>
    <source>
        <strain evidence="12">F60SS</strain>
        <tissue evidence="12">Leaves</tissue>
    </source>
</reference>
<dbReference type="InterPro" id="IPR011990">
    <property type="entry name" value="TPR-like_helical_dom_sf"/>
</dbReference>
<evidence type="ECO:0000256" key="6">
    <source>
        <dbReference type="ARBA" id="ARBA00022787"/>
    </source>
</evidence>
<evidence type="ECO:0000313" key="13">
    <source>
        <dbReference type="Proteomes" id="UP001141552"/>
    </source>
</evidence>
<evidence type="ECO:0000256" key="2">
    <source>
        <dbReference type="ARBA" id="ARBA00004572"/>
    </source>
</evidence>
<evidence type="ECO:0000256" key="3">
    <source>
        <dbReference type="ARBA" id="ARBA00005792"/>
    </source>
</evidence>
<dbReference type="Proteomes" id="UP001141552">
    <property type="component" value="Unassembled WGS sequence"/>
</dbReference>
<evidence type="ECO:0000256" key="11">
    <source>
        <dbReference type="SAM" id="Phobius"/>
    </source>
</evidence>
<evidence type="ECO:0000313" key="12">
    <source>
        <dbReference type="EMBL" id="KAJ4848995.1"/>
    </source>
</evidence>
<evidence type="ECO:0000256" key="8">
    <source>
        <dbReference type="ARBA" id="ARBA00022989"/>
    </source>
</evidence>
<gene>
    <name evidence="12" type="primary">TOM20</name>
    <name evidence="12" type="ORF">Tsubulata_009683</name>
</gene>
<comment type="similarity">
    <text evidence="3">Belongs to the Tom20 family.</text>
</comment>
<keyword evidence="4" id="KW-0813">Transport</keyword>
<dbReference type="PANTHER" id="PTHR32409">
    <property type="entry name" value="MITOCHONDRIAL IMPORT RECEPTOR SUBUNIT TOM20-1-RELATED"/>
    <property type="match status" value="1"/>
</dbReference>
<keyword evidence="6" id="KW-1000">Mitochondrion outer membrane</keyword>
<dbReference type="InterPro" id="IPR010547">
    <property type="entry name" value="TOM20_imprt_rcpt"/>
</dbReference>
<evidence type="ECO:0000256" key="4">
    <source>
        <dbReference type="ARBA" id="ARBA00022448"/>
    </source>
</evidence>
<comment type="subcellular location">
    <subcellularLocation>
        <location evidence="2">Mitochondrion outer membrane</location>
        <topology evidence="2">Single-pass membrane protein</topology>
    </subcellularLocation>
</comment>
<dbReference type="GO" id="GO:0015031">
    <property type="term" value="P:protein transport"/>
    <property type="evidence" value="ECO:0007669"/>
    <property type="project" value="UniProtKB-KW"/>
</dbReference>
<keyword evidence="10 11" id="KW-0472">Membrane</keyword>
<dbReference type="AlphaFoldDB" id="A0A9Q0GF99"/>
<reference evidence="12" key="2">
    <citation type="journal article" date="2023" name="Plants (Basel)">
        <title>Annotation of the Turnera subulata (Passifloraceae) Draft Genome Reveals the S-Locus Evolved after the Divergence of Turneroideae from Passifloroideae in a Stepwise Manner.</title>
        <authorList>
            <person name="Henning P.M."/>
            <person name="Roalson E.H."/>
            <person name="Mir W."/>
            <person name="McCubbin A.G."/>
            <person name="Shore J.S."/>
        </authorList>
    </citation>
    <scope>NUCLEOTIDE SEQUENCE</scope>
    <source>
        <strain evidence="12">F60SS</strain>
    </source>
</reference>
<dbReference type="SUPFAM" id="SSF48452">
    <property type="entry name" value="TPR-like"/>
    <property type="match status" value="1"/>
</dbReference>
<keyword evidence="5 11" id="KW-0812">Transmembrane</keyword>
<evidence type="ECO:0000256" key="1">
    <source>
        <dbReference type="ARBA" id="ARBA00003450"/>
    </source>
</evidence>
<accession>A0A9Q0GF99</accession>
<comment type="function">
    <text evidence="1">Central component of the receptor complex responsible for the recognition and translocation of cytosolically synthesized mitochondrial preproteins. Together with TOM22 functions as the transit peptide receptor at the surface of the mitochondrion outer membrane and facilitates the movement of preproteins into the translocation pore.</text>
</comment>
<dbReference type="GO" id="GO:0045040">
    <property type="term" value="P:protein insertion into mitochondrial outer membrane"/>
    <property type="evidence" value="ECO:0007669"/>
    <property type="project" value="InterPro"/>
</dbReference>
<keyword evidence="9" id="KW-0496">Mitochondrion</keyword>
<keyword evidence="12" id="KW-0675">Receptor</keyword>
<dbReference type="Gene3D" id="1.25.40.10">
    <property type="entry name" value="Tetratricopeptide repeat domain"/>
    <property type="match status" value="1"/>
</dbReference>
<name>A0A9Q0GF99_9ROSI</name>
<protein>
    <submittedName>
        <fullName evidence="12">Mitochondrial import receptor subunit tom20</fullName>
    </submittedName>
</protein>
<keyword evidence="13" id="KW-1185">Reference proteome</keyword>
<comment type="caution">
    <text evidence="12">The sequence shown here is derived from an EMBL/GenBank/DDBJ whole genome shotgun (WGS) entry which is preliminary data.</text>
</comment>
<sequence>MDQFTQEDFDRLLAMEHARKTAEITYAKDPYDANNLVKWGEALLELSQFQTVSDSKKMINEAISKLEESLMINPNKASALWSIGNANTSLGFLTPDFNEAQPHFTKARDYYQQAVDMDPANELYRKSMEVVEKAPQLHMEIHRQSQQNISGGAAPSNTRAAKKKKSSDLKYDICGWIILAVGIFAWVGMAKANLPPPPPPQTR</sequence>
<dbReference type="GO" id="GO:0005742">
    <property type="term" value="C:mitochondrial outer membrane translocase complex"/>
    <property type="evidence" value="ECO:0007669"/>
    <property type="project" value="InterPro"/>
</dbReference>
<organism evidence="12 13">
    <name type="scientific">Turnera subulata</name>
    <dbReference type="NCBI Taxonomy" id="218843"/>
    <lineage>
        <taxon>Eukaryota</taxon>
        <taxon>Viridiplantae</taxon>
        <taxon>Streptophyta</taxon>
        <taxon>Embryophyta</taxon>
        <taxon>Tracheophyta</taxon>
        <taxon>Spermatophyta</taxon>
        <taxon>Magnoliopsida</taxon>
        <taxon>eudicotyledons</taxon>
        <taxon>Gunneridae</taxon>
        <taxon>Pentapetalae</taxon>
        <taxon>rosids</taxon>
        <taxon>fabids</taxon>
        <taxon>Malpighiales</taxon>
        <taxon>Passifloraceae</taxon>
        <taxon>Turnera</taxon>
    </lineage>
</organism>
<evidence type="ECO:0000256" key="10">
    <source>
        <dbReference type="ARBA" id="ARBA00023136"/>
    </source>
</evidence>
<dbReference type="PANTHER" id="PTHR32409:SF13">
    <property type="entry name" value="MITOCHONDRIAL IMPORT RECEPTOR SUBUNIT TOM20-2"/>
    <property type="match status" value="1"/>
</dbReference>
<proteinExistence type="inferred from homology"/>
<keyword evidence="8 11" id="KW-1133">Transmembrane helix</keyword>
<evidence type="ECO:0000256" key="5">
    <source>
        <dbReference type="ARBA" id="ARBA00022692"/>
    </source>
</evidence>
<dbReference type="Pfam" id="PF06552">
    <property type="entry name" value="TOM20_plant"/>
    <property type="match status" value="1"/>
</dbReference>
<dbReference type="OrthoDB" id="1056333at2759"/>
<evidence type="ECO:0000256" key="7">
    <source>
        <dbReference type="ARBA" id="ARBA00022927"/>
    </source>
</evidence>
<keyword evidence="7" id="KW-0653">Protein transport</keyword>
<evidence type="ECO:0000256" key="9">
    <source>
        <dbReference type="ARBA" id="ARBA00023128"/>
    </source>
</evidence>